<feature type="transmembrane region" description="Helical" evidence="2">
    <location>
        <begin position="988"/>
        <end position="1008"/>
    </location>
</feature>
<feature type="region of interest" description="Disordered" evidence="1">
    <location>
        <begin position="707"/>
        <end position="746"/>
    </location>
</feature>
<feature type="transmembrane region" description="Helical" evidence="2">
    <location>
        <begin position="955"/>
        <end position="976"/>
    </location>
</feature>
<feature type="transmembrane region" description="Helical" evidence="2">
    <location>
        <begin position="254"/>
        <end position="278"/>
    </location>
</feature>
<keyword evidence="2" id="KW-1133">Transmembrane helix</keyword>
<dbReference type="AlphaFoldDB" id="A0A836C7E9"/>
<keyword evidence="2" id="KW-0472">Membrane</keyword>
<organism evidence="3 4">
    <name type="scientific">Edaphochlamys debaryana</name>
    <dbReference type="NCBI Taxonomy" id="47281"/>
    <lineage>
        <taxon>Eukaryota</taxon>
        <taxon>Viridiplantae</taxon>
        <taxon>Chlorophyta</taxon>
        <taxon>core chlorophytes</taxon>
        <taxon>Chlorophyceae</taxon>
        <taxon>CS clade</taxon>
        <taxon>Chlamydomonadales</taxon>
        <taxon>Chlamydomonadales incertae sedis</taxon>
        <taxon>Edaphochlamys</taxon>
    </lineage>
</organism>
<evidence type="ECO:0000256" key="2">
    <source>
        <dbReference type="SAM" id="Phobius"/>
    </source>
</evidence>
<comment type="caution">
    <text evidence="3">The sequence shown here is derived from an EMBL/GenBank/DDBJ whole genome shotgun (WGS) entry which is preliminary data.</text>
</comment>
<keyword evidence="2" id="KW-0812">Transmembrane</keyword>
<accession>A0A836C7E9</accession>
<evidence type="ECO:0000256" key="1">
    <source>
        <dbReference type="SAM" id="MobiDB-lite"/>
    </source>
</evidence>
<dbReference type="OrthoDB" id="552365at2759"/>
<feature type="compositionally biased region" description="Gly residues" evidence="1">
    <location>
        <begin position="731"/>
        <end position="741"/>
    </location>
</feature>
<reference evidence="3" key="1">
    <citation type="journal article" date="2020" name="bioRxiv">
        <title>Comparative genomics of Chlamydomonas.</title>
        <authorList>
            <person name="Craig R.J."/>
            <person name="Hasan A.R."/>
            <person name="Ness R.W."/>
            <person name="Keightley P.D."/>
        </authorList>
    </citation>
    <scope>NUCLEOTIDE SEQUENCE</scope>
    <source>
        <strain evidence="3">CCAP 11/70</strain>
    </source>
</reference>
<feature type="region of interest" description="Disordered" evidence="1">
    <location>
        <begin position="168"/>
        <end position="188"/>
    </location>
</feature>
<name>A0A836C7E9_9CHLO</name>
<feature type="region of interest" description="Disordered" evidence="1">
    <location>
        <begin position="440"/>
        <end position="476"/>
    </location>
</feature>
<feature type="transmembrane region" description="Helical" evidence="2">
    <location>
        <begin position="138"/>
        <end position="160"/>
    </location>
</feature>
<evidence type="ECO:0000313" key="4">
    <source>
        <dbReference type="Proteomes" id="UP000612055"/>
    </source>
</evidence>
<dbReference type="Proteomes" id="UP000612055">
    <property type="component" value="Unassembled WGS sequence"/>
</dbReference>
<protein>
    <submittedName>
        <fullName evidence="3">Uncharacterized protein</fullName>
    </submittedName>
</protein>
<evidence type="ECO:0000313" key="3">
    <source>
        <dbReference type="EMBL" id="KAG2502183.1"/>
    </source>
</evidence>
<proteinExistence type="predicted"/>
<feature type="region of interest" description="Disordered" evidence="1">
    <location>
        <begin position="1"/>
        <end position="39"/>
    </location>
</feature>
<feature type="transmembrane region" description="Helical" evidence="2">
    <location>
        <begin position="290"/>
        <end position="307"/>
    </location>
</feature>
<dbReference type="EMBL" id="JAEHOE010000001">
    <property type="protein sequence ID" value="KAG2502183.1"/>
    <property type="molecule type" value="Genomic_DNA"/>
</dbReference>
<sequence>MRRRVDAAAAPAGPTSEQQQPRLLPATAAREARGAKAGRPTQLGKALGLSLFSLLLPTLICTLPSLRGVPDPGPVPLQHVCLRGGCGARPGSCAAQKAEGLLLPGFPCGAHPLRQLLHVVTSRPRFYVLSRPWALDDWFALAWVALHATICAATAALLAAHAAGLLDPRPHPDTGRRPAQGPSPSGLRGVAQCARGLVHRGLAAAARALEAGWAAAHEPLLTMAAPYKCGLCELGAAAVWNARRGGAAVDAWRLTFGAGLATAHTSAPLAMAALGVLAVECHTVRPSYRYAALAAAAVASCGAYILFGGRMVGAGPYAPRTGLEGPGEGAVVGGESPLKGLAEARRVALPYLFEAPPGMPYEEAAAALRAAAAVAVRRALRPALEPAQPQAAAAATAAAGPGPGVSATSPWGVASSVQCLTLSGCVELTVLVSLALRGGAGEGEEGSGDTAQAAGSEGSGSPQGGQPTPSLPPEMQGLSAAITGAAERLGMTALVGVRQLAPADPDSAVRIQQAQDTLSHDPYVTPAVLPYSALLAGSARVRLCVPPQLLATLVEWCGGEVGASAGPGPGHSSEPAEGPEQRRLMVVATSGAEGAPSVTLPIAQVVWASEADASQSDAAEGAASPSEGLGSGEDCCLDVALPADLARALLPPSPATSSTSGGSWGSALAEGPWGPAAGTGAGAEAPLSAARSSLLLGLITLHLVGVSEPANPPDGEPASAGSGRAPADEGPGSGGEDGGAGSDDAGMHPSALWLGCARLLLAPEEPARELSRLWEDTVAEVAQQRRRAGAAAQGGEAGSGVRPPRVLAATPCFDADAAAANSLHFGPLLEDIAEVAAEPAHAVPAEGRGSGSLAAAVTSYLEQQGLPATAAWVQPQTAADMTAAAAASPAGIPAAIAAAAARPHGHRARRLVARCRRLLSLLLACFPRSWVGFADAEMEAAYQVRAIQSQAPGGWAPLVAFCGLGVAGILATKFRLARSGISQPFVKALAGMLWLVSPLTGLGLRLGLQRLAARPARRSGAGAEADRAGASGSGGGGACYVPVEHGGGVTAGSRALSSTAGALASRCDVLGSAGTGLLATLLGLLTYTCSRPCLDVRQDDPGFLFGILMSRAVFTPLAIQLLPRNQALASCGMAAVDLVHLHVLWGGEVPPVVLAAAAAGIAATNLLVSLITDTRRRRSFQAEAEAGQAAAQRAKAGQEAGCLVGKG</sequence>
<feature type="transmembrane region" description="Helical" evidence="2">
    <location>
        <begin position="1151"/>
        <end position="1171"/>
    </location>
</feature>
<feature type="region of interest" description="Disordered" evidence="1">
    <location>
        <begin position="652"/>
        <end position="683"/>
    </location>
</feature>
<gene>
    <name evidence="3" type="ORF">HYH03_000670</name>
</gene>
<keyword evidence="4" id="KW-1185">Reference proteome</keyword>